<dbReference type="Proteomes" id="UP001172159">
    <property type="component" value="Unassembled WGS sequence"/>
</dbReference>
<sequence>MNVSCPFIPDSSRWDPPADNYQCKDCIENTQRMCQRCGGGYCLIHNEGSDMVSVGRTLFSVTETTWLTIFLQCDCKLF</sequence>
<dbReference type="EMBL" id="JAUKTV010000023">
    <property type="protein sequence ID" value="KAK0702870.1"/>
    <property type="molecule type" value="Genomic_DNA"/>
</dbReference>
<name>A0AA39ZSR3_9PEZI</name>
<keyword evidence="2" id="KW-1185">Reference proteome</keyword>
<accession>A0AA39ZSR3</accession>
<dbReference type="AlphaFoldDB" id="A0AA39ZSR3"/>
<protein>
    <submittedName>
        <fullName evidence="1">Uncharacterized protein</fullName>
    </submittedName>
</protein>
<evidence type="ECO:0000313" key="2">
    <source>
        <dbReference type="Proteomes" id="UP001172159"/>
    </source>
</evidence>
<reference evidence="1" key="1">
    <citation type="submission" date="2023-06" db="EMBL/GenBank/DDBJ databases">
        <title>Genome-scale phylogeny and comparative genomics of the fungal order Sordariales.</title>
        <authorList>
            <consortium name="Lawrence Berkeley National Laboratory"/>
            <person name="Hensen N."/>
            <person name="Bonometti L."/>
            <person name="Westerberg I."/>
            <person name="Brannstrom I.O."/>
            <person name="Guillou S."/>
            <person name="Cros-Aarteil S."/>
            <person name="Calhoun S."/>
            <person name="Haridas S."/>
            <person name="Kuo A."/>
            <person name="Mondo S."/>
            <person name="Pangilinan J."/>
            <person name="Riley R."/>
            <person name="Labutti K."/>
            <person name="Andreopoulos B."/>
            <person name="Lipzen A."/>
            <person name="Chen C."/>
            <person name="Yanf M."/>
            <person name="Daum C."/>
            <person name="Ng V."/>
            <person name="Clum A."/>
            <person name="Steindorff A."/>
            <person name="Ohm R."/>
            <person name="Martin F."/>
            <person name="Silar P."/>
            <person name="Natvig D."/>
            <person name="Lalanne C."/>
            <person name="Gautier V."/>
            <person name="Ament-Velasquez S.L."/>
            <person name="Kruys A."/>
            <person name="Hutchinson M.I."/>
            <person name="Powell A.J."/>
            <person name="Barry K."/>
            <person name="Miller A.N."/>
            <person name="Grigoriev I.V."/>
            <person name="Debuchy R."/>
            <person name="Gladieux P."/>
            <person name="Thoren M.H."/>
            <person name="Johannesson H."/>
        </authorList>
    </citation>
    <scope>NUCLEOTIDE SEQUENCE</scope>
    <source>
        <strain evidence="1">CBS 540.89</strain>
    </source>
</reference>
<comment type="caution">
    <text evidence="1">The sequence shown here is derived from an EMBL/GenBank/DDBJ whole genome shotgun (WGS) entry which is preliminary data.</text>
</comment>
<evidence type="ECO:0000313" key="1">
    <source>
        <dbReference type="EMBL" id="KAK0702870.1"/>
    </source>
</evidence>
<proteinExistence type="predicted"/>
<gene>
    <name evidence="1" type="ORF">B0T21DRAFT_299646</name>
</gene>
<organism evidence="1 2">
    <name type="scientific">Apiosordaria backusii</name>
    <dbReference type="NCBI Taxonomy" id="314023"/>
    <lineage>
        <taxon>Eukaryota</taxon>
        <taxon>Fungi</taxon>
        <taxon>Dikarya</taxon>
        <taxon>Ascomycota</taxon>
        <taxon>Pezizomycotina</taxon>
        <taxon>Sordariomycetes</taxon>
        <taxon>Sordariomycetidae</taxon>
        <taxon>Sordariales</taxon>
        <taxon>Lasiosphaeriaceae</taxon>
        <taxon>Apiosordaria</taxon>
    </lineage>
</organism>